<name>A0A1S3GMX4_DIPOR</name>
<sequence length="254" mass="26933">MAGACEEEEITWDDVQLAVTKIMTVTVTLTMLHLWEESQQAAEQVKGKTQLLPFGPPTSSTYSSKGEASDRNQLHCVPPTKEAVCRLFSRDEEHSDPADQEIAVIPSTPHPLPLSSSPAGSFPPGVPSGAPVPGSPTPAECGVRRHLGAGSPGQRRAGETPGALPGANKGRSCWPAWVPSGRSSRSLPGLGALQVGKLRWVKRRGSADVTTTNARAPCPAEKLRSSVGLLGLRGLHSAPPWRPAMVEPRILWLA</sequence>
<keyword evidence="2" id="KW-1185">Reference proteome</keyword>
<dbReference type="GeneID" id="105999688"/>
<feature type="compositionally biased region" description="Low complexity" evidence="1">
    <location>
        <begin position="113"/>
        <end position="132"/>
    </location>
</feature>
<reference evidence="3" key="1">
    <citation type="submission" date="2025-08" db="UniProtKB">
        <authorList>
            <consortium name="RefSeq"/>
        </authorList>
    </citation>
    <scope>IDENTIFICATION</scope>
    <source>
        <tissue evidence="3">Kidney</tissue>
    </source>
</reference>
<protein>
    <submittedName>
        <fullName evidence="3">Uncharacterized protein LOC105999688</fullName>
    </submittedName>
</protein>
<accession>A0A1S3GMX4</accession>
<feature type="region of interest" description="Disordered" evidence="1">
    <location>
        <begin position="50"/>
        <end position="73"/>
    </location>
</feature>
<proteinExistence type="predicted"/>
<feature type="region of interest" description="Disordered" evidence="1">
    <location>
        <begin position="104"/>
        <end position="170"/>
    </location>
</feature>
<gene>
    <name evidence="3" type="primary">LOC105999688</name>
</gene>
<dbReference type="RefSeq" id="XP_012890223.1">
    <property type="nucleotide sequence ID" value="XM_013034769.1"/>
</dbReference>
<evidence type="ECO:0000313" key="3">
    <source>
        <dbReference type="RefSeq" id="XP_012890223.1"/>
    </source>
</evidence>
<feature type="compositionally biased region" description="Polar residues" evidence="1">
    <location>
        <begin position="57"/>
        <end position="66"/>
    </location>
</feature>
<evidence type="ECO:0000256" key="1">
    <source>
        <dbReference type="SAM" id="MobiDB-lite"/>
    </source>
</evidence>
<organism evidence="2 3">
    <name type="scientific">Dipodomys ordii</name>
    <name type="common">Ord's kangaroo rat</name>
    <dbReference type="NCBI Taxonomy" id="10020"/>
    <lineage>
        <taxon>Eukaryota</taxon>
        <taxon>Metazoa</taxon>
        <taxon>Chordata</taxon>
        <taxon>Craniata</taxon>
        <taxon>Vertebrata</taxon>
        <taxon>Euteleostomi</taxon>
        <taxon>Mammalia</taxon>
        <taxon>Eutheria</taxon>
        <taxon>Euarchontoglires</taxon>
        <taxon>Glires</taxon>
        <taxon>Rodentia</taxon>
        <taxon>Castorimorpha</taxon>
        <taxon>Heteromyidae</taxon>
        <taxon>Dipodomyinae</taxon>
        <taxon>Dipodomys</taxon>
    </lineage>
</organism>
<dbReference type="InParanoid" id="A0A1S3GMX4"/>
<dbReference type="AlphaFoldDB" id="A0A1S3GMX4"/>
<dbReference type="KEGG" id="dord:105999688"/>
<dbReference type="Proteomes" id="UP000081671">
    <property type="component" value="Unplaced"/>
</dbReference>
<evidence type="ECO:0000313" key="2">
    <source>
        <dbReference type="Proteomes" id="UP000081671"/>
    </source>
</evidence>